<evidence type="ECO:0000256" key="2">
    <source>
        <dbReference type="ARBA" id="ARBA00022448"/>
    </source>
</evidence>
<feature type="transmembrane region" description="Helical" evidence="6">
    <location>
        <begin position="297"/>
        <end position="315"/>
    </location>
</feature>
<dbReference type="Proteomes" id="UP001214976">
    <property type="component" value="Unassembled WGS sequence"/>
</dbReference>
<dbReference type="Pfam" id="PF03600">
    <property type="entry name" value="CitMHS"/>
    <property type="match status" value="1"/>
</dbReference>
<evidence type="ECO:0000256" key="6">
    <source>
        <dbReference type="SAM" id="Phobius"/>
    </source>
</evidence>
<dbReference type="GeneID" id="93225903"/>
<feature type="transmembrane region" description="Helical" evidence="6">
    <location>
        <begin position="345"/>
        <end position="369"/>
    </location>
</feature>
<organism evidence="8 9">
    <name type="scientific">Exercitatus varius</name>
    <dbReference type="NCBI Taxonomy" id="67857"/>
    <lineage>
        <taxon>Bacteria</taxon>
        <taxon>Pseudomonadati</taxon>
        <taxon>Pseudomonadota</taxon>
        <taxon>Gammaproteobacteria</taxon>
        <taxon>Pasteurellales</taxon>
        <taxon>Pasteurellaceae</taxon>
        <taxon>Exercitatus</taxon>
    </lineage>
</organism>
<accession>A0AAW6QDR7</accession>
<dbReference type="GO" id="GO:0015137">
    <property type="term" value="F:citrate transmembrane transporter activity"/>
    <property type="evidence" value="ECO:0007669"/>
    <property type="project" value="InterPro"/>
</dbReference>
<proteinExistence type="predicted"/>
<keyword evidence="4 6" id="KW-1133">Transmembrane helix</keyword>
<dbReference type="AlphaFoldDB" id="A0AAW6QDR7"/>
<dbReference type="InterPro" id="IPR014738">
    <property type="entry name" value="Citrate_transporter"/>
</dbReference>
<dbReference type="GO" id="GO:0016020">
    <property type="term" value="C:membrane"/>
    <property type="evidence" value="ECO:0007669"/>
    <property type="project" value="UniProtKB-SubCell"/>
</dbReference>
<evidence type="ECO:0000256" key="5">
    <source>
        <dbReference type="ARBA" id="ARBA00023136"/>
    </source>
</evidence>
<keyword evidence="5 6" id="KW-0472">Membrane</keyword>
<feature type="transmembrane region" description="Helical" evidence="6">
    <location>
        <begin position="58"/>
        <end position="76"/>
    </location>
</feature>
<dbReference type="InterPro" id="IPR004680">
    <property type="entry name" value="Cit_transptr-like_dom"/>
</dbReference>
<keyword evidence="2" id="KW-0813">Transport</keyword>
<sequence>MFLGIVGILMIVVIVWALIQSKTHPVPIFVIVPIIAALICGFTPVEIFGFIKDGVSKTWSTAVLFIFSIVYFSLMGDVGLFDPMVNWLAKKAGNNIMLVTIATALIAVVAHLDGALASTLLITIPAMLPVYKKLHIRPVVLLCIIGAAMSIMNLVPWGGPVARVGVVLNTDVNELWKQLIPLQIVGLVILVVFAGYMGLIEKRRGAGLNPTGKAAELDETLVPTDSGTSKADLEAMKRPKLLWFNALLTAVVIGLLCFTKIPLYGAFMFGLAVALIVNFPGSKAQAKAIKVHADTALTMPMILLASGIFLGVLSGTKMMENMAMILISIVPNAIGGHLQDVFGVLGVPIGMLLGTDSYFFGLMPLAIGVGEQFGVSGQDMAMAMLISKNYGVLVTPHAATTFLACGLAGVEIKDMLKFCAPRLWVLSLVSLACGAMLGLFAL</sequence>
<keyword evidence="3 6" id="KW-0812">Transmembrane</keyword>
<feature type="transmembrane region" description="Helical" evidence="6">
    <location>
        <begin position="390"/>
        <end position="410"/>
    </location>
</feature>
<feature type="transmembrane region" description="Helical" evidence="6">
    <location>
        <begin position="246"/>
        <end position="277"/>
    </location>
</feature>
<name>A0AAW6QDR7_9PAST</name>
<evidence type="ECO:0000313" key="8">
    <source>
        <dbReference type="EMBL" id="MDG2950374.1"/>
    </source>
</evidence>
<comment type="caution">
    <text evidence="8">The sequence shown here is derived from an EMBL/GenBank/DDBJ whole genome shotgun (WGS) entry which is preliminary data.</text>
</comment>
<feature type="transmembrane region" description="Helical" evidence="6">
    <location>
        <begin position="179"/>
        <end position="199"/>
    </location>
</feature>
<feature type="transmembrane region" description="Helical" evidence="6">
    <location>
        <begin position="139"/>
        <end position="159"/>
    </location>
</feature>
<evidence type="ECO:0000256" key="4">
    <source>
        <dbReference type="ARBA" id="ARBA00022989"/>
    </source>
</evidence>
<evidence type="ECO:0000313" key="9">
    <source>
        <dbReference type="Proteomes" id="UP001214976"/>
    </source>
</evidence>
<evidence type="ECO:0000256" key="3">
    <source>
        <dbReference type="ARBA" id="ARBA00022692"/>
    </source>
</evidence>
<dbReference type="RefSeq" id="WP_317477393.1">
    <property type="nucleotide sequence ID" value="NZ_JARQTO010000001.1"/>
</dbReference>
<gene>
    <name evidence="8" type="ORF">P7M15_07570</name>
</gene>
<feature type="transmembrane region" description="Helical" evidence="6">
    <location>
        <begin position="96"/>
        <end position="127"/>
    </location>
</feature>
<dbReference type="NCBIfam" id="TIGR00784">
    <property type="entry name" value="citMHS"/>
    <property type="match status" value="1"/>
</dbReference>
<comment type="subcellular location">
    <subcellularLocation>
        <location evidence="1">Membrane</location>
        <topology evidence="1">Multi-pass membrane protein</topology>
    </subcellularLocation>
</comment>
<feature type="transmembrane region" description="Helical" evidence="6">
    <location>
        <begin position="422"/>
        <end position="441"/>
    </location>
</feature>
<protein>
    <submittedName>
        <fullName evidence="8">Citrate:proton symporter</fullName>
    </submittedName>
</protein>
<feature type="transmembrane region" description="Helical" evidence="6">
    <location>
        <begin position="27"/>
        <end position="51"/>
    </location>
</feature>
<feature type="domain" description="Citrate transporter-like" evidence="7">
    <location>
        <begin position="18"/>
        <end position="386"/>
    </location>
</feature>
<reference evidence="8" key="1">
    <citation type="submission" date="2023-03" db="EMBL/GenBank/DDBJ databases">
        <title>Classification of Bisgaard taxon 6 and taxon 10 as Exercitatus varius gen. nov., spec. nov.</title>
        <authorList>
            <person name="Christensen H."/>
        </authorList>
    </citation>
    <scope>NUCLEOTIDE SEQUENCE</scope>
    <source>
        <strain evidence="8">86116</strain>
    </source>
</reference>
<evidence type="ECO:0000256" key="1">
    <source>
        <dbReference type="ARBA" id="ARBA00004141"/>
    </source>
</evidence>
<dbReference type="EMBL" id="JARQTW010000012">
    <property type="protein sequence ID" value="MDG2950374.1"/>
    <property type="molecule type" value="Genomic_DNA"/>
</dbReference>
<evidence type="ECO:0000259" key="7">
    <source>
        <dbReference type="Pfam" id="PF03600"/>
    </source>
</evidence>